<feature type="region of interest" description="Disordered" evidence="1">
    <location>
        <begin position="138"/>
        <end position="185"/>
    </location>
</feature>
<dbReference type="OrthoDB" id="2921613at2759"/>
<comment type="caution">
    <text evidence="2">The sequence shown here is derived from an EMBL/GenBank/DDBJ whole genome shotgun (WGS) entry which is preliminary data.</text>
</comment>
<feature type="region of interest" description="Disordered" evidence="1">
    <location>
        <begin position="76"/>
        <end position="102"/>
    </location>
</feature>
<dbReference type="RefSeq" id="XP_043016301.1">
    <property type="nucleotide sequence ID" value="XM_043147591.1"/>
</dbReference>
<evidence type="ECO:0000313" key="3">
    <source>
        <dbReference type="Proteomes" id="UP001049176"/>
    </source>
</evidence>
<keyword evidence="3" id="KW-1185">Reference proteome</keyword>
<organism evidence="2 3">
    <name type="scientific">Marasmius oreades</name>
    <name type="common">fairy-ring Marasmius</name>
    <dbReference type="NCBI Taxonomy" id="181124"/>
    <lineage>
        <taxon>Eukaryota</taxon>
        <taxon>Fungi</taxon>
        <taxon>Dikarya</taxon>
        <taxon>Basidiomycota</taxon>
        <taxon>Agaricomycotina</taxon>
        <taxon>Agaricomycetes</taxon>
        <taxon>Agaricomycetidae</taxon>
        <taxon>Agaricales</taxon>
        <taxon>Marasmiineae</taxon>
        <taxon>Marasmiaceae</taxon>
        <taxon>Marasmius</taxon>
    </lineage>
</organism>
<protein>
    <submittedName>
        <fullName evidence="2">Uncharacterized protein</fullName>
    </submittedName>
</protein>
<name>A0A9P7V3S2_9AGAR</name>
<feature type="compositionally biased region" description="Low complexity" evidence="1">
    <location>
        <begin position="165"/>
        <end position="180"/>
    </location>
</feature>
<accession>A0A9P7V3S2</accession>
<dbReference type="GeneID" id="66070715"/>
<dbReference type="EMBL" id="CM032181">
    <property type="protein sequence ID" value="KAG7099831.1"/>
    <property type="molecule type" value="Genomic_DNA"/>
</dbReference>
<dbReference type="KEGG" id="more:E1B28_001639"/>
<evidence type="ECO:0000256" key="1">
    <source>
        <dbReference type="SAM" id="MobiDB-lite"/>
    </source>
</evidence>
<evidence type="ECO:0000313" key="2">
    <source>
        <dbReference type="EMBL" id="KAG7099831.1"/>
    </source>
</evidence>
<feature type="region of interest" description="Disordered" evidence="1">
    <location>
        <begin position="224"/>
        <end position="246"/>
    </location>
</feature>
<sequence>MFPFPDRSETPVRPLTFTSAATLNHDERTHISPKMLQQIQHPQASSSKLALGETTEIELTRDLIPESDIADQYYDNILSPDNQNSSAVDAPESSPPRPGSRLDFNVQEEINEVEAEAPVLSPKPPRFEWTKSLFQKIGIHRGSSSEKTRHKRPEIRPSHQDPLHPSSFPSPSPSTSASHSVETRAHSSLIDDIRFTLCASDEDAEATDGETSDEESEIDLDSLSLSDFDLQDPDVRPSSVTEATIGDSINPSVPFISPLPSSDLDESVMTSPFPDSEHHPKAISSYLPSCLSPRFLSKARSRVTSLPPQRHNYENRGHSRHALMHLKWFWATREEEWAEFENATRAYGGISSSPELPASSFASRFPKLFASARTRLPNRDAEIPSSPLMSMPPMTIHPRWGDLSGLKDSWCVHMDRYFVEVPIWRIRKSLWTADLQVMSMVHKRRRGESEESGCEEDDADTESLMHMSMLTGLSDDSDLTLVESDCEEEAATTQLASVGESVEAVASGKEKDKSFYNDDDEEQDEYFEDVDLDSPSSSSSVGASSSTCRYVSSSSKSSLTSCFENPAVLPSQPTFSFQPPYSPYCSTPNLLQGLGHPWATSWYHRSQLLLQLLANSAEHEKQPSGLSSDIEYEKNHQRSFTYEDLYPGALEKSTSSRSRTVSV</sequence>
<dbReference type="AlphaFoldDB" id="A0A9P7V3S2"/>
<dbReference type="Proteomes" id="UP001049176">
    <property type="component" value="Chromosome 1"/>
</dbReference>
<reference evidence="2" key="1">
    <citation type="journal article" date="2021" name="Genome Biol. Evol.">
        <title>The assembled and annotated genome of the fairy-ring fungus Marasmius oreades.</title>
        <authorList>
            <person name="Hiltunen M."/>
            <person name="Ament-Velasquez S.L."/>
            <person name="Johannesson H."/>
        </authorList>
    </citation>
    <scope>NUCLEOTIDE SEQUENCE</scope>
    <source>
        <strain evidence="2">03SP1</strain>
    </source>
</reference>
<proteinExistence type="predicted"/>
<feature type="region of interest" description="Disordered" evidence="1">
    <location>
        <begin position="493"/>
        <end position="522"/>
    </location>
</feature>
<gene>
    <name evidence="2" type="ORF">E1B28_001639</name>
</gene>